<dbReference type="GO" id="GO:0051082">
    <property type="term" value="F:unfolded protein binding"/>
    <property type="evidence" value="ECO:0007669"/>
    <property type="project" value="TreeGrafter"/>
</dbReference>
<evidence type="ECO:0000313" key="13">
    <source>
        <dbReference type="Proteomes" id="UP000237000"/>
    </source>
</evidence>
<organism evidence="12 13">
    <name type="scientific">Trema orientale</name>
    <name type="common">Charcoal tree</name>
    <name type="synonym">Celtis orientalis</name>
    <dbReference type="NCBI Taxonomy" id="63057"/>
    <lineage>
        <taxon>Eukaryota</taxon>
        <taxon>Viridiplantae</taxon>
        <taxon>Streptophyta</taxon>
        <taxon>Embryophyta</taxon>
        <taxon>Tracheophyta</taxon>
        <taxon>Spermatophyta</taxon>
        <taxon>Magnoliopsida</taxon>
        <taxon>eudicotyledons</taxon>
        <taxon>Gunneridae</taxon>
        <taxon>Pentapetalae</taxon>
        <taxon>rosids</taxon>
        <taxon>fabids</taxon>
        <taxon>Rosales</taxon>
        <taxon>Cannabaceae</taxon>
        <taxon>Trema</taxon>
    </lineage>
</organism>
<dbReference type="InterPro" id="IPR013805">
    <property type="entry name" value="GrpE_CC"/>
</dbReference>
<accession>A0A2P5F264</accession>
<evidence type="ECO:0000313" key="12">
    <source>
        <dbReference type="EMBL" id="PON91887.1"/>
    </source>
</evidence>
<dbReference type="GO" id="GO:0051087">
    <property type="term" value="F:protein-folding chaperone binding"/>
    <property type="evidence" value="ECO:0007669"/>
    <property type="project" value="InterPro"/>
</dbReference>
<dbReference type="GO" id="GO:0042803">
    <property type="term" value="F:protein homodimerization activity"/>
    <property type="evidence" value="ECO:0007669"/>
    <property type="project" value="InterPro"/>
</dbReference>
<dbReference type="AlphaFoldDB" id="A0A2P5F264"/>
<dbReference type="PRINTS" id="PR00773">
    <property type="entry name" value="GRPEPROTEIN"/>
</dbReference>
<evidence type="ECO:0000256" key="7">
    <source>
        <dbReference type="ARBA" id="ARBA00023128"/>
    </source>
</evidence>
<dbReference type="PANTHER" id="PTHR21237">
    <property type="entry name" value="GRPE PROTEIN"/>
    <property type="match status" value="1"/>
</dbReference>
<dbReference type="GO" id="GO:0030150">
    <property type="term" value="P:protein import into mitochondrial matrix"/>
    <property type="evidence" value="ECO:0007669"/>
    <property type="project" value="TreeGrafter"/>
</dbReference>
<dbReference type="GO" id="GO:0006457">
    <property type="term" value="P:protein folding"/>
    <property type="evidence" value="ECO:0007669"/>
    <property type="project" value="InterPro"/>
</dbReference>
<dbReference type="GO" id="GO:0001405">
    <property type="term" value="C:PAM complex, Tim23 associated import motor"/>
    <property type="evidence" value="ECO:0007669"/>
    <property type="project" value="TreeGrafter"/>
</dbReference>
<evidence type="ECO:0000256" key="1">
    <source>
        <dbReference type="ARBA" id="ARBA00004305"/>
    </source>
</evidence>
<evidence type="ECO:0000256" key="9">
    <source>
        <dbReference type="ARBA" id="ARBA00063669"/>
    </source>
</evidence>
<dbReference type="Proteomes" id="UP000237000">
    <property type="component" value="Unassembled WGS sequence"/>
</dbReference>
<keyword evidence="3" id="KW-0479">Metal-binding</keyword>
<dbReference type="Gene3D" id="3.90.20.20">
    <property type="match status" value="1"/>
</dbReference>
<dbReference type="GO" id="GO:0046872">
    <property type="term" value="F:metal ion binding"/>
    <property type="evidence" value="ECO:0007669"/>
    <property type="project" value="UniProtKB-KW"/>
</dbReference>
<name>A0A2P5F264_TREOI</name>
<dbReference type="InterPro" id="IPR000740">
    <property type="entry name" value="GrpE"/>
</dbReference>
<evidence type="ECO:0000256" key="6">
    <source>
        <dbReference type="ARBA" id="ARBA00022946"/>
    </source>
</evidence>
<feature type="compositionally biased region" description="Polar residues" evidence="11">
    <location>
        <begin position="138"/>
        <end position="163"/>
    </location>
</feature>
<feature type="region of interest" description="Disordered" evidence="11">
    <location>
        <begin position="101"/>
        <end position="184"/>
    </location>
</feature>
<dbReference type="FunFam" id="3.90.20.20:FF:000005">
    <property type="entry name" value="GrpE protein homolog"/>
    <property type="match status" value="1"/>
</dbReference>
<dbReference type="InterPro" id="IPR009012">
    <property type="entry name" value="GrpE_head"/>
</dbReference>
<keyword evidence="13" id="KW-1185">Reference proteome</keyword>
<dbReference type="CDD" id="cd00446">
    <property type="entry name" value="GrpE"/>
    <property type="match status" value="1"/>
</dbReference>
<keyword evidence="4" id="KW-0547">Nucleotide-binding</keyword>
<evidence type="ECO:0000256" key="2">
    <source>
        <dbReference type="ARBA" id="ARBA00009054"/>
    </source>
</evidence>
<evidence type="ECO:0000256" key="5">
    <source>
        <dbReference type="ARBA" id="ARBA00022840"/>
    </source>
</evidence>
<keyword evidence="6" id="KW-0809">Transit peptide</keyword>
<keyword evidence="8" id="KW-0143">Chaperone</keyword>
<proteinExistence type="inferred from homology"/>
<comment type="caution">
    <text evidence="12">The sequence shown here is derived from an EMBL/GenBank/DDBJ whole genome shotgun (WGS) entry which is preliminary data.</text>
</comment>
<reference evidence="13" key="1">
    <citation type="submission" date="2016-06" db="EMBL/GenBank/DDBJ databases">
        <title>Parallel loss of symbiosis genes in relatives of nitrogen-fixing non-legume Parasponia.</title>
        <authorList>
            <person name="Van Velzen R."/>
            <person name="Holmer R."/>
            <person name="Bu F."/>
            <person name="Rutten L."/>
            <person name="Van Zeijl A."/>
            <person name="Liu W."/>
            <person name="Santuari L."/>
            <person name="Cao Q."/>
            <person name="Sharma T."/>
            <person name="Shen D."/>
            <person name="Roswanjaya Y."/>
            <person name="Wardhani T."/>
            <person name="Kalhor M.S."/>
            <person name="Jansen J."/>
            <person name="Van den Hoogen J."/>
            <person name="Gungor B."/>
            <person name="Hartog M."/>
            <person name="Hontelez J."/>
            <person name="Verver J."/>
            <person name="Yang W.-C."/>
            <person name="Schijlen E."/>
            <person name="Repin R."/>
            <person name="Schilthuizen M."/>
            <person name="Schranz E."/>
            <person name="Heidstra R."/>
            <person name="Miyata K."/>
            <person name="Fedorova E."/>
            <person name="Kohlen W."/>
            <person name="Bisseling T."/>
            <person name="Smit S."/>
            <person name="Geurts R."/>
        </authorList>
    </citation>
    <scope>NUCLEOTIDE SEQUENCE [LARGE SCALE GENOMIC DNA]</scope>
    <source>
        <strain evidence="13">cv. RG33-2</strain>
    </source>
</reference>
<gene>
    <name evidence="12" type="ORF">TorRG33x02_122180</name>
</gene>
<evidence type="ECO:0000256" key="4">
    <source>
        <dbReference type="ARBA" id="ARBA00022741"/>
    </source>
</evidence>
<dbReference type="STRING" id="63057.A0A2P5F264"/>
<keyword evidence="5" id="KW-0067">ATP-binding</keyword>
<evidence type="ECO:0000256" key="8">
    <source>
        <dbReference type="ARBA" id="ARBA00023186"/>
    </source>
</evidence>
<dbReference type="GO" id="GO:0000774">
    <property type="term" value="F:adenyl-nucleotide exchange factor activity"/>
    <property type="evidence" value="ECO:0007669"/>
    <property type="project" value="InterPro"/>
</dbReference>
<dbReference type="Pfam" id="PF01025">
    <property type="entry name" value="GrpE"/>
    <property type="match status" value="1"/>
</dbReference>
<dbReference type="FunFam" id="2.30.22.10:FF:000002">
    <property type="entry name" value="GrpE protein homolog"/>
    <property type="match status" value="1"/>
</dbReference>
<dbReference type="SUPFAM" id="SSF58014">
    <property type="entry name" value="Coiled-coil domain of nucleotide exchange factor GrpE"/>
    <property type="match status" value="1"/>
</dbReference>
<comment type="subcellular location">
    <subcellularLocation>
        <location evidence="1">Mitochondrion matrix</location>
    </subcellularLocation>
</comment>
<dbReference type="SUPFAM" id="SSF51064">
    <property type="entry name" value="Head domain of nucleotide exchange factor GrpE"/>
    <property type="match status" value="1"/>
</dbReference>
<dbReference type="PANTHER" id="PTHR21237:SF23">
    <property type="entry name" value="GRPE PROTEIN HOMOLOG, MITOCHONDRIAL"/>
    <property type="match status" value="1"/>
</dbReference>
<keyword evidence="7" id="KW-0496">Mitochondrion</keyword>
<comment type="subunit">
    <text evidence="9">Probable component of the PAM complex, at least composed of SSC1 (mtHsp70), MGE1, TIM44, PAM16/TIM16, PAM17 and PAM18/TIM14. Interacts with SSQ1.</text>
</comment>
<dbReference type="FunCoup" id="A0A2P5F264">
    <property type="interactions" value="2127"/>
</dbReference>
<dbReference type="HAMAP" id="MF_01151">
    <property type="entry name" value="GrpE"/>
    <property type="match status" value="1"/>
</dbReference>
<dbReference type="InParanoid" id="A0A2P5F264"/>
<sequence>MLQTNWQKVKTTASSIPEKKLQGLFLVSKGNFVSMLASRVLARVSRTIPRSSSLLLSSPPTHHLPSLSNQLHSLVHESANKLVPSQVSLFHLSSSPFQRFGYASSASPEPSEKEHGRNSENNGDSPKTNGDAKESQTEDSASGQSDVADQTKESGSVSDFQSHTAKRRRRGTKRTAFSDSDSEEDLTMDDLVKLVAEKEELLKSKHKEIEKMQDKVLRSYAEMENVMERTRREAENSKKFAIQNFAKSLLDVADNLGRASSVVKESFSKIDTSKDSAGAVPLLKTLLEGVEMTEKQLIEVFKKYGVEKYDPINEPFDPHRHNAAFQIPDPSKPSGTVAVVLKPGYMLYDRVIRPAEVGVTQAVENDAADKE</sequence>
<dbReference type="OrthoDB" id="201635at2759"/>
<evidence type="ECO:0000256" key="3">
    <source>
        <dbReference type="ARBA" id="ARBA00022723"/>
    </source>
</evidence>
<dbReference type="EMBL" id="JXTC01000070">
    <property type="protein sequence ID" value="PON91887.1"/>
    <property type="molecule type" value="Genomic_DNA"/>
</dbReference>
<evidence type="ECO:0000256" key="10">
    <source>
        <dbReference type="RuleBase" id="RU004478"/>
    </source>
</evidence>
<dbReference type="GO" id="GO:0005524">
    <property type="term" value="F:ATP binding"/>
    <property type="evidence" value="ECO:0007669"/>
    <property type="project" value="UniProtKB-KW"/>
</dbReference>
<dbReference type="Gene3D" id="2.30.22.10">
    <property type="entry name" value="Head domain of nucleotide exchange factor GrpE"/>
    <property type="match status" value="1"/>
</dbReference>
<evidence type="ECO:0000256" key="11">
    <source>
        <dbReference type="SAM" id="MobiDB-lite"/>
    </source>
</evidence>
<protein>
    <submittedName>
        <fullName evidence="12">GrpE nucleotide exchange factor</fullName>
    </submittedName>
</protein>
<feature type="compositionally biased region" description="Polar residues" evidence="11">
    <location>
        <begin position="119"/>
        <end position="128"/>
    </location>
</feature>
<comment type="similarity">
    <text evidence="2 10">Belongs to the GrpE family.</text>
</comment>
<feature type="compositionally biased region" description="Basic residues" evidence="11">
    <location>
        <begin position="164"/>
        <end position="173"/>
    </location>
</feature>